<dbReference type="Gene3D" id="3.40.50.1240">
    <property type="entry name" value="Phosphoglycerate mutase-like"/>
    <property type="match status" value="1"/>
</dbReference>
<dbReference type="HOGENOM" id="CLU_033323_9_5_11"/>
<dbReference type="InterPro" id="IPR013078">
    <property type="entry name" value="His_Pase_superF_clade-1"/>
</dbReference>
<evidence type="ECO:0000256" key="2">
    <source>
        <dbReference type="PIRSR" id="PIRSR613078-2"/>
    </source>
</evidence>
<keyword evidence="4" id="KW-1185">Reference proteome</keyword>
<feature type="binding site" evidence="2">
    <location>
        <position position="62"/>
    </location>
    <ligand>
        <name>substrate</name>
    </ligand>
</feature>
<dbReference type="Pfam" id="PF00300">
    <property type="entry name" value="His_Phos_1"/>
    <property type="match status" value="1"/>
</dbReference>
<dbReference type="eggNOG" id="COG0406">
    <property type="taxonomic scope" value="Bacteria"/>
</dbReference>
<evidence type="ECO:0000313" key="3">
    <source>
        <dbReference type="EMBL" id="EJZ05912.1"/>
    </source>
</evidence>
<dbReference type="PANTHER" id="PTHR48100">
    <property type="entry name" value="BROAD-SPECIFICITY PHOSPHATASE YOR283W-RELATED"/>
    <property type="match status" value="1"/>
</dbReference>
<evidence type="ECO:0000313" key="4">
    <source>
        <dbReference type="Proteomes" id="UP000006072"/>
    </source>
</evidence>
<feature type="active site" description="Tele-phosphohistidine intermediate" evidence="1">
    <location>
        <position position="10"/>
    </location>
</feature>
<dbReference type="InterPro" id="IPR029033">
    <property type="entry name" value="His_PPase_superfam"/>
</dbReference>
<name>K0UF91_MYCVA</name>
<dbReference type="CDD" id="cd07067">
    <property type="entry name" value="HP_PGM_like"/>
    <property type="match status" value="1"/>
</dbReference>
<dbReference type="GO" id="GO:0005737">
    <property type="term" value="C:cytoplasm"/>
    <property type="evidence" value="ECO:0007669"/>
    <property type="project" value="TreeGrafter"/>
</dbReference>
<dbReference type="SMART" id="SM00855">
    <property type="entry name" value="PGAM"/>
    <property type="match status" value="1"/>
</dbReference>
<accession>K0UF91</accession>
<dbReference type="GO" id="GO:0016791">
    <property type="term" value="F:phosphatase activity"/>
    <property type="evidence" value="ECO:0007669"/>
    <property type="project" value="TreeGrafter"/>
</dbReference>
<dbReference type="Proteomes" id="UP000006072">
    <property type="component" value="Unassembled WGS sequence"/>
</dbReference>
<dbReference type="PATRIC" id="fig|1194972.3.peg.4676"/>
<dbReference type="SUPFAM" id="SSF53254">
    <property type="entry name" value="Phosphoglycerate mutase-like"/>
    <property type="match status" value="1"/>
</dbReference>
<protein>
    <submittedName>
        <fullName evidence="3">Putative phosphoglycerate mutase</fullName>
    </submittedName>
</protein>
<dbReference type="EMBL" id="ALQA01000068">
    <property type="protein sequence ID" value="EJZ05912.1"/>
    <property type="molecule type" value="Genomic_DNA"/>
</dbReference>
<sequence>MGRRIYVVTHPEATHHVDGLVGGWHDSDLTARGARHAAAIGRALGDVLAGRGAEVFSSDLLRARRTAEAVAAALNTAPVLDERLREKSYGVAEGRPQSWLDARFIPPPVTGDRMSHDEGIPGAETKGEFAARIYSAVDEILSRPAQDIVIVTHGFALTYVITDWLGVPIAHAGRAGFTAAPGSITTLAEDDYFHNRQVSVLADVSHLAGDTAAATDRPAGGGRALPG</sequence>
<organism evidence="3 4">
    <name type="scientific">Mycolicibacterium vaccae ATCC 25954</name>
    <dbReference type="NCBI Taxonomy" id="1194972"/>
    <lineage>
        <taxon>Bacteria</taxon>
        <taxon>Bacillati</taxon>
        <taxon>Actinomycetota</taxon>
        <taxon>Actinomycetes</taxon>
        <taxon>Mycobacteriales</taxon>
        <taxon>Mycobacteriaceae</taxon>
        <taxon>Mycolicibacterium</taxon>
    </lineage>
</organism>
<dbReference type="InterPro" id="IPR050275">
    <property type="entry name" value="PGM_Phosphatase"/>
</dbReference>
<comment type="caution">
    <text evidence="3">The sequence shown here is derived from an EMBL/GenBank/DDBJ whole genome shotgun (WGS) entry which is preliminary data.</text>
</comment>
<feature type="active site" description="Proton donor/acceptor" evidence="1">
    <location>
        <position position="86"/>
    </location>
</feature>
<dbReference type="RefSeq" id="WP_003931549.1">
    <property type="nucleotide sequence ID" value="NZ_JH814693.1"/>
</dbReference>
<dbReference type="AlphaFoldDB" id="K0UF91"/>
<feature type="binding site" evidence="2">
    <location>
        <begin position="86"/>
        <end position="89"/>
    </location>
    <ligand>
        <name>substrate</name>
    </ligand>
</feature>
<proteinExistence type="predicted"/>
<gene>
    <name evidence="3" type="ORF">MVAC_23475</name>
</gene>
<evidence type="ECO:0000256" key="1">
    <source>
        <dbReference type="PIRSR" id="PIRSR613078-1"/>
    </source>
</evidence>
<reference evidence="3 4" key="1">
    <citation type="journal article" date="2012" name="J. Bacteriol.">
        <title>Complete Genome Sequence of Mycobacterium vaccae Type Strain ATCC 25954.</title>
        <authorList>
            <person name="Ho Y.S."/>
            <person name="Adroub S.A."/>
            <person name="Abadi M."/>
            <person name="Al Alwan B."/>
            <person name="Alkhateeb R."/>
            <person name="Gao G."/>
            <person name="Ragab A."/>
            <person name="Ali S."/>
            <person name="van Soolingen D."/>
            <person name="Bitter W."/>
            <person name="Pain A."/>
            <person name="Abdallah A.M."/>
        </authorList>
    </citation>
    <scope>NUCLEOTIDE SEQUENCE [LARGE SCALE GENOMIC DNA]</scope>
    <source>
        <strain evidence="3 4">ATCC 25954</strain>
    </source>
</reference>
<dbReference type="PANTHER" id="PTHR48100:SF1">
    <property type="entry name" value="HISTIDINE PHOSPHATASE FAMILY PROTEIN-RELATED"/>
    <property type="match status" value="1"/>
</dbReference>